<feature type="chain" id="PRO_5040925152" evidence="1">
    <location>
        <begin position="24"/>
        <end position="334"/>
    </location>
</feature>
<evidence type="ECO:0000256" key="1">
    <source>
        <dbReference type="SAM" id="SignalP"/>
    </source>
</evidence>
<dbReference type="Proteomes" id="UP001139089">
    <property type="component" value="Unassembled WGS sequence"/>
</dbReference>
<comment type="caution">
    <text evidence="3">The sequence shown here is derived from an EMBL/GenBank/DDBJ whole genome shotgun (WGS) entry which is preliminary data.</text>
</comment>
<dbReference type="Gene3D" id="3.40.190.10">
    <property type="entry name" value="Periplasmic binding protein-like II"/>
    <property type="match status" value="2"/>
</dbReference>
<protein>
    <submittedName>
        <fullName evidence="3">ABC transporter substrate-binding protein</fullName>
    </submittedName>
</protein>
<dbReference type="RefSeq" id="WP_231811361.1">
    <property type="nucleotide sequence ID" value="NZ_JAJOZR010000001.1"/>
</dbReference>
<name>A0A9X1SZ36_9HYPH</name>
<evidence type="ECO:0000313" key="3">
    <source>
        <dbReference type="EMBL" id="MCD7107619.1"/>
    </source>
</evidence>
<sequence>MPNLPVSAFLLSLAVFAATPALSADKVTFGTNWLAQAEHGGYYQAVADGTYAKYGLDVSIRQGGPQAANRNLLIAGQIDFYMGGTLGSFDAVAQGIPLVTVAAIFQKDPQGILAHPDAGIESFEDLAKAKTIFMGKEGFTTYFTWMKANFKGFSDEQFKPYQFNPGPFLADKGSAQQGYITSEPFEIERQAGFKPKVFLLADAGYDPYSTTIETQTALVEKNPDLVQRFVDATAIGWYNYIYGDNKAANALIKTDNPEMTDEQLAFSLAKMKEFDVLESGDAKEGGIGCMSDAHYKAFYDKMAAIDVVKKDLDIAKSYTLQFTCKKVGMDLKKS</sequence>
<dbReference type="InterPro" id="IPR015168">
    <property type="entry name" value="SsuA/THI5"/>
</dbReference>
<proteinExistence type="predicted"/>
<reference evidence="3" key="1">
    <citation type="submission" date="2021-12" db="EMBL/GenBank/DDBJ databases">
        <authorList>
            <person name="Li Y."/>
        </authorList>
    </citation>
    <scope>NUCLEOTIDE SEQUENCE</scope>
    <source>
        <strain evidence="3">DKSPLA3</strain>
    </source>
</reference>
<dbReference type="InterPro" id="IPR027939">
    <property type="entry name" value="NMT1/THI5"/>
</dbReference>
<dbReference type="GO" id="GO:0009228">
    <property type="term" value="P:thiamine biosynthetic process"/>
    <property type="evidence" value="ECO:0007669"/>
    <property type="project" value="InterPro"/>
</dbReference>
<keyword evidence="1" id="KW-0732">Signal</keyword>
<accession>A0A9X1SZ36</accession>
<feature type="domain" description="SsuA/THI5-like" evidence="2">
    <location>
        <begin position="37"/>
        <end position="238"/>
    </location>
</feature>
<evidence type="ECO:0000313" key="4">
    <source>
        <dbReference type="Proteomes" id="UP001139089"/>
    </source>
</evidence>
<dbReference type="PANTHER" id="PTHR31528:SF3">
    <property type="entry name" value="THIAMINE BIOSYNTHESIS PROTEIN HI_0357-RELATED"/>
    <property type="match status" value="1"/>
</dbReference>
<keyword evidence="4" id="KW-1185">Reference proteome</keyword>
<organism evidence="3 4">
    <name type="scientific">Rhizobium quercicola</name>
    <dbReference type="NCBI Taxonomy" id="2901226"/>
    <lineage>
        <taxon>Bacteria</taxon>
        <taxon>Pseudomonadati</taxon>
        <taxon>Pseudomonadota</taxon>
        <taxon>Alphaproteobacteria</taxon>
        <taxon>Hyphomicrobiales</taxon>
        <taxon>Rhizobiaceae</taxon>
        <taxon>Rhizobium/Agrobacterium group</taxon>
        <taxon>Rhizobium</taxon>
    </lineage>
</organism>
<dbReference type="EMBL" id="JAJOZR010000001">
    <property type="protein sequence ID" value="MCD7107619.1"/>
    <property type="molecule type" value="Genomic_DNA"/>
</dbReference>
<dbReference type="PANTHER" id="PTHR31528">
    <property type="entry name" value="4-AMINO-5-HYDROXYMETHYL-2-METHYLPYRIMIDINE PHOSPHATE SYNTHASE THI11-RELATED"/>
    <property type="match status" value="1"/>
</dbReference>
<feature type="signal peptide" evidence="1">
    <location>
        <begin position="1"/>
        <end position="23"/>
    </location>
</feature>
<gene>
    <name evidence="3" type="ORF">LRX75_01075</name>
</gene>
<evidence type="ECO:0000259" key="2">
    <source>
        <dbReference type="Pfam" id="PF09084"/>
    </source>
</evidence>
<dbReference type="Pfam" id="PF09084">
    <property type="entry name" value="NMT1"/>
    <property type="match status" value="1"/>
</dbReference>
<dbReference type="SUPFAM" id="SSF53850">
    <property type="entry name" value="Periplasmic binding protein-like II"/>
    <property type="match status" value="1"/>
</dbReference>
<dbReference type="AlphaFoldDB" id="A0A9X1SZ36"/>